<dbReference type="EMBL" id="JACQXR010000138">
    <property type="protein sequence ID" value="MBI4727580.1"/>
    <property type="molecule type" value="Genomic_DNA"/>
</dbReference>
<feature type="transmembrane region" description="Helical" evidence="7">
    <location>
        <begin position="65"/>
        <end position="86"/>
    </location>
</feature>
<evidence type="ECO:0000259" key="8">
    <source>
        <dbReference type="PROSITE" id="PS50850"/>
    </source>
</evidence>
<keyword evidence="3" id="KW-1003">Cell membrane</keyword>
<dbReference type="PANTHER" id="PTHR23513">
    <property type="entry name" value="INTEGRAL MEMBRANE EFFLUX PROTEIN-RELATED"/>
    <property type="match status" value="1"/>
</dbReference>
<proteinExistence type="predicted"/>
<dbReference type="GO" id="GO:0005886">
    <property type="term" value="C:plasma membrane"/>
    <property type="evidence" value="ECO:0007669"/>
    <property type="project" value="UniProtKB-SubCell"/>
</dbReference>
<evidence type="ECO:0000256" key="7">
    <source>
        <dbReference type="SAM" id="Phobius"/>
    </source>
</evidence>
<sequence>MIPHKTKFVNPDAQQNIKNRTLQTFSALKHRNFRLFWTGQLISLIGTWMQTVAQGWLVLQLTNSAFLLGAVNAIGSVPVLLFALPGGVIADRLEKRKILLFTQIVAMSLAFILAALTHLHNTGVLVLKVWYVAAIAAVGGSVFALDVPARQSFFIEMVGKKDLLNAIALNSAIFNAARIVGPALAGILIGVVGTASCFFLNGLSFVAVIIGLLLIRIDAPAIKKSDSPWDDMKQGLRYAWNYKAVRALVLIVALFSIFGMPYVVLMPIFARDILNKGAGGLGFLMAATGSGALVGSLVLASFSQIQKKGILVFWAGIIFSLATLVFSLSRNYVLSLAILPLVGLSMVSQVATVNTMIQSTVSDQMRGRVMGVFTMMFMGMMPFGSFIAGSIAARWGAPFALQLGAGICFCATVIIYKLVPDLWRM</sequence>
<evidence type="ECO:0000256" key="1">
    <source>
        <dbReference type="ARBA" id="ARBA00004651"/>
    </source>
</evidence>
<name>A0A933MLA4_UNCT6</name>
<protein>
    <submittedName>
        <fullName evidence="9">MFS transporter</fullName>
    </submittedName>
</protein>
<evidence type="ECO:0000256" key="6">
    <source>
        <dbReference type="ARBA" id="ARBA00023136"/>
    </source>
</evidence>
<dbReference type="InterPro" id="IPR020846">
    <property type="entry name" value="MFS_dom"/>
</dbReference>
<feature type="transmembrane region" description="Helical" evidence="7">
    <location>
        <begin position="198"/>
        <end position="215"/>
    </location>
</feature>
<dbReference type="PANTHER" id="PTHR23513:SF11">
    <property type="entry name" value="STAPHYLOFERRIN A TRANSPORTER"/>
    <property type="match status" value="1"/>
</dbReference>
<dbReference type="PROSITE" id="PS50850">
    <property type="entry name" value="MFS"/>
    <property type="match status" value="1"/>
</dbReference>
<comment type="subcellular location">
    <subcellularLocation>
        <location evidence="1">Cell membrane</location>
        <topology evidence="1">Multi-pass membrane protein</topology>
    </subcellularLocation>
</comment>
<dbReference type="Proteomes" id="UP000736328">
    <property type="component" value="Unassembled WGS sequence"/>
</dbReference>
<feature type="transmembrane region" description="Helical" evidence="7">
    <location>
        <begin position="334"/>
        <end position="357"/>
    </location>
</feature>
<evidence type="ECO:0000256" key="4">
    <source>
        <dbReference type="ARBA" id="ARBA00022692"/>
    </source>
</evidence>
<feature type="transmembrane region" description="Helical" evidence="7">
    <location>
        <begin position="399"/>
        <end position="419"/>
    </location>
</feature>
<dbReference type="InterPro" id="IPR010290">
    <property type="entry name" value="TM_effector"/>
</dbReference>
<keyword evidence="6 7" id="KW-0472">Membrane</keyword>
<comment type="caution">
    <text evidence="9">The sequence shown here is derived from an EMBL/GenBank/DDBJ whole genome shotgun (WGS) entry which is preliminary data.</text>
</comment>
<dbReference type="Gene3D" id="1.20.1250.20">
    <property type="entry name" value="MFS general substrate transporter like domains"/>
    <property type="match status" value="1"/>
</dbReference>
<feature type="transmembrane region" description="Helical" evidence="7">
    <location>
        <begin position="281"/>
        <end position="302"/>
    </location>
</feature>
<keyword evidence="5 7" id="KW-1133">Transmembrane helix</keyword>
<feature type="transmembrane region" description="Helical" evidence="7">
    <location>
        <begin position="129"/>
        <end position="147"/>
    </location>
</feature>
<gene>
    <name evidence="9" type="ORF">HY768_10265</name>
</gene>
<feature type="transmembrane region" description="Helical" evidence="7">
    <location>
        <begin position="167"/>
        <end position="192"/>
    </location>
</feature>
<accession>A0A933MLA4</accession>
<dbReference type="GO" id="GO:0022857">
    <property type="term" value="F:transmembrane transporter activity"/>
    <property type="evidence" value="ECO:0007669"/>
    <property type="project" value="InterPro"/>
</dbReference>
<evidence type="ECO:0000256" key="2">
    <source>
        <dbReference type="ARBA" id="ARBA00022448"/>
    </source>
</evidence>
<keyword evidence="2" id="KW-0813">Transport</keyword>
<organism evidence="9 10">
    <name type="scientific">candidate division TA06 bacterium</name>
    <dbReference type="NCBI Taxonomy" id="2250710"/>
    <lineage>
        <taxon>Bacteria</taxon>
        <taxon>Bacteria division TA06</taxon>
    </lineage>
</organism>
<feature type="transmembrane region" description="Helical" evidence="7">
    <location>
        <begin position="98"/>
        <end position="117"/>
    </location>
</feature>
<dbReference type="AlphaFoldDB" id="A0A933MLA4"/>
<reference evidence="9" key="1">
    <citation type="submission" date="2020-07" db="EMBL/GenBank/DDBJ databases">
        <title>Huge and variable diversity of episymbiotic CPR bacteria and DPANN archaea in groundwater ecosystems.</title>
        <authorList>
            <person name="He C.Y."/>
            <person name="Keren R."/>
            <person name="Whittaker M."/>
            <person name="Farag I.F."/>
            <person name="Doudna J."/>
            <person name="Cate J.H.D."/>
            <person name="Banfield J.F."/>
        </authorList>
    </citation>
    <scope>NUCLEOTIDE SEQUENCE</scope>
    <source>
        <strain evidence="9">NC_groundwater_1520_Pr4_B-0.1um_53_5</strain>
    </source>
</reference>
<feature type="domain" description="Major facilitator superfamily (MFS) profile" evidence="8">
    <location>
        <begin position="204"/>
        <end position="425"/>
    </location>
</feature>
<dbReference type="SUPFAM" id="SSF103473">
    <property type="entry name" value="MFS general substrate transporter"/>
    <property type="match status" value="1"/>
</dbReference>
<feature type="transmembrane region" description="Helical" evidence="7">
    <location>
        <begin position="35"/>
        <end position="59"/>
    </location>
</feature>
<evidence type="ECO:0000313" key="9">
    <source>
        <dbReference type="EMBL" id="MBI4727580.1"/>
    </source>
</evidence>
<dbReference type="Pfam" id="PF05977">
    <property type="entry name" value="MFS_3"/>
    <property type="match status" value="1"/>
</dbReference>
<feature type="transmembrane region" description="Helical" evidence="7">
    <location>
        <begin position="309"/>
        <end position="328"/>
    </location>
</feature>
<evidence type="ECO:0000313" key="10">
    <source>
        <dbReference type="Proteomes" id="UP000736328"/>
    </source>
</evidence>
<evidence type="ECO:0000256" key="3">
    <source>
        <dbReference type="ARBA" id="ARBA00022475"/>
    </source>
</evidence>
<dbReference type="CDD" id="cd06173">
    <property type="entry name" value="MFS_MefA_like"/>
    <property type="match status" value="1"/>
</dbReference>
<keyword evidence="4 7" id="KW-0812">Transmembrane</keyword>
<feature type="transmembrane region" description="Helical" evidence="7">
    <location>
        <begin position="369"/>
        <end position="393"/>
    </location>
</feature>
<evidence type="ECO:0000256" key="5">
    <source>
        <dbReference type="ARBA" id="ARBA00022989"/>
    </source>
</evidence>
<feature type="transmembrane region" description="Helical" evidence="7">
    <location>
        <begin position="247"/>
        <end position="269"/>
    </location>
</feature>
<dbReference type="InterPro" id="IPR036259">
    <property type="entry name" value="MFS_trans_sf"/>
</dbReference>